<evidence type="ECO:0000259" key="1">
    <source>
        <dbReference type="PROSITE" id="PS50835"/>
    </source>
</evidence>
<feature type="domain" description="Ig-like" evidence="1">
    <location>
        <begin position="18"/>
        <end position="54"/>
    </location>
</feature>
<accession>A0AAE0XNG9</accession>
<proteinExistence type="predicted"/>
<name>A0AAE0XNG9_9GAST</name>
<dbReference type="PROSITE" id="PS50835">
    <property type="entry name" value="IG_LIKE"/>
    <property type="match status" value="1"/>
</dbReference>
<reference evidence="2" key="1">
    <citation type="journal article" date="2023" name="G3 (Bethesda)">
        <title>A reference genome for the long-term kleptoplast-retaining sea slug Elysia crispata morphotype clarki.</title>
        <authorList>
            <person name="Eastman K.E."/>
            <person name="Pendleton A.L."/>
            <person name="Shaikh M.A."/>
            <person name="Suttiyut T."/>
            <person name="Ogas R."/>
            <person name="Tomko P."/>
            <person name="Gavelis G."/>
            <person name="Widhalm J.R."/>
            <person name="Wisecaver J.H."/>
        </authorList>
    </citation>
    <scope>NUCLEOTIDE SEQUENCE</scope>
    <source>
        <strain evidence="2">ECLA1</strain>
    </source>
</reference>
<dbReference type="SUPFAM" id="SSF48726">
    <property type="entry name" value="Immunoglobulin"/>
    <property type="match status" value="1"/>
</dbReference>
<dbReference type="InterPro" id="IPR013783">
    <property type="entry name" value="Ig-like_fold"/>
</dbReference>
<gene>
    <name evidence="2" type="ORF">RRG08_014343</name>
</gene>
<dbReference type="InterPro" id="IPR013098">
    <property type="entry name" value="Ig_I-set"/>
</dbReference>
<dbReference type="InterPro" id="IPR036179">
    <property type="entry name" value="Ig-like_dom_sf"/>
</dbReference>
<organism evidence="2 3">
    <name type="scientific">Elysia crispata</name>
    <name type="common">lettuce slug</name>
    <dbReference type="NCBI Taxonomy" id="231223"/>
    <lineage>
        <taxon>Eukaryota</taxon>
        <taxon>Metazoa</taxon>
        <taxon>Spiralia</taxon>
        <taxon>Lophotrochozoa</taxon>
        <taxon>Mollusca</taxon>
        <taxon>Gastropoda</taxon>
        <taxon>Heterobranchia</taxon>
        <taxon>Euthyneura</taxon>
        <taxon>Panpulmonata</taxon>
        <taxon>Sacoglossa</taxon>
        <taxon>Placobranchoidea</taxon>
        <taxon>Plakobranchidae</taxon>
        <taxon>Elysia</taxon>
    </lineage>
</organism>
<dbReference type="InterPro" id="IPR007110">
    <property type="entry name" value="Ig-like_dom"/>
</dbReference>
<dbReference type="Gene3D" id="2.60.40.10">
    <property type="entry name" value="Immunoglobulins"/>
    <property type="match status" value="1"/>
</dbReference>
<dbReference type="EMBL" id="JAWDGP010007948">
    <property type="protein sequence ID" value="KAK3699241.1"/>
    <property type="molecule type" value="Genomic_DNA"/>
</dbReference>
<evidence type="ECO:0000313" key="2">
    <source>
        <dbReference type="EMBL" id="KAK3699241.1"/>
    </source>
</evidence>
<dbReference type="Proteomes" id="UP001283361">
    <property type="component" value="Unassembled WGS sequence"/>
</dbReference>
<comment type="caution">
    <text evidence="2">The sequence shown here is derived from an EMBL/GenBank/DDBJ whole genome shotgun (WGS) entry which is preliminary data.</text>
</comment>
<evidence type="ECO:0000313" key="3">
    <source>
        <dbReference type="Proteomes" id="UP001283361"/>
    </source>
</evidence>
<keyword evidence="3" id="KW-1185">Reference proteome</keyword>
<sequence>MSPSLPSPPCPGIPDGFPKFLAQPKLKSVEKDKVARLTCDVSGSPEPTISWLKDKMPVELSDPRLDILSTVINYRRSACKGVALLFSPNPPRLLSVTKRCSQFSGPNPDNHNCVGGWCVRARPNLAKRFNLANLCTLRRDVQRKYQAPSPVRTSSELHGRRLDL</sequence>
<dbReference type="AlphaFoldDB" id="A0AAE0XNG9"/>
<protein>
    <recommendedName>
        <fullName evidence="1">Ig-like domain-containing protein</fullName>
    </recommendedName>
</protein>
<dbReference type="Pfam" id="PF07679">
    <property type="entry name" value="I-set"/>
    <property type="match status" value="1"/>
</dbReference>